<evidence type="ECO:0000313" key="3">
    <source>
        <dbReference type="Proteomes" id="UP000823388"/>
    </source>
</evidence>
<evidence type="ECO:0000256" key="1">
    <source>
        <dbReference type="SAM" id="MobiDB-lite"/>
    </source>
</evidence>
<dbReference type="PANTHER" id="PTHR35161:SF19">
    <property type="entry name" value="OS02G0113400 PROTEIN"/>
    <property type="match status" value="1"/>
</dbReference>
<proteinExistence type="predicted"/>
<keyword evidence="3" id="KW-1185">Reference proteome</keyword>
<sequence>MPGRQSRTRPLPSGPPKWCPRVMRDPEPDSAAADRGPPATADDGPRASTQVGSIPLAAADDAPQHRSPSLRNPHRLHQLAAPGPAGRRRTNGAPGPTSPLPSSGVSVTTVPGLRQPAPAATAAAHSHRRTPRTTPSPARADTPSPPPGSRPSSSASSSRMSWTSSGSSARSFADVVKGPANHDPWAKLSSRLLSFLKSEVTCTIYSEMSAYNKGSIISMRDAASFNLKMALKHLCEYDRELAYAIRNCQDRFDEWLSPTLSQFLISEGIVKNAVLITSVTFYKMPDSIKPLSDFLAEHGSLTTIKPIFGGSFELCVAHDNVIMLVHGFLVEIFNSHSEGFTWNGRFSITDMVMVNHTKCRITKMPVRGEYCRAEDLRQFGMIFMQMFSCNREKPLYFVELEKDLCMASEEEVKEEWFREYLLSHPALKRSMTRYHLECGLQHAAKTFGGPGTLIESVLGVSSDWKAIIPTKSTRSTPTNSLYRVFWYNGEHIKDPFQATVGGLLAYKRNYLQHGHEYVKVEDHTELELFAAKTFSQALPNILRRLLKYCNIHMNGPLAVHWDTYRTSTVGNDGNTEERSGICITFCEEGSPADNSEGCLGWKGPSLERTPFHPSKD</sequence>
<dbReference type="PANTHER" id="PTHR35161">
    <property type="entry name" value="OS02G0303100 PROTEIN"/>
    <property type="match status" value="1"/>
</dbReference>
<reference evidence="2" key="1">
    <citation type="submission" date="2020-05" db="EMBL/GenBank/DDBJ databases">
        <title>WGS assembly of Panicum virgatum.</title>
        <authorList>
            <person name="Lovell J.T."/>
            <person name="Jenkins J."/>
            <person name="Shu S."/>
            <person name="Juenger T.E."/>
            <person name="Schmutz J."/>
        </authorList>
    </citation>
    <scope>NUCLEOTIDE SEQUENCE</scope>
    <source>
        <strain evidence="2">AP13</strain>
    </source>
</reference>
<feature type="compositionally biased region" description="Low complexity" evidence="1">
    <location>
        <begin position="132"/>
        <end position="142"/>
    </location>
</feature>
<feature type="region of interest" description="Disordered" evidence="1">
    <location>
        <begin position="1"/>
        <end position="163"/>
    </location>
</feature>
<feature type="compositionally biased region" description="Polar residues" evidence="1">
    <location>
        <begin position="100"/>
        <end position="109"/>
    </location>
</feature>
<evidence type="ECO:0000313" key="2">
    <source>
        <dbReference type="EMBL" id="KAG2614272.1"/>
    </source>
</evidence>
<gene>
    <name evidence="2" type="ORF">PVAP13_4KG378903</name>
</gene>
<comment type="caution">
    <text evidence="2">The sequence shown here is derived from an EMBL/GenBank/DDBJ whole genome shotgun (WGS) entry which is preliminary data.</text>
</comment>
<protein>
    <submittedName>
        <fullName evidence="2">Uncharacterized protein</fullName>
    </submittedName>
</protein>
<dbReference type="EMBL" id="CM029043">
    <property type="protein sequence ID" value="KAG2614272.1"/>
    <property type="molecule type" value="Genomic_DNA"/>
</dbReference>
<organism evidence="2 3">
    <name type="scientific">Panicum virgatum</name>
    <name type="common">Blackwell switchgrass</name>
    <dbReference type="NCBI Taxonomy" id="38727"/>
    <lineage>
        <taxon>Eukaryota</taxon>
        <taxon>Viridiplantae</taxon>
        <taxon>Streptophyta</taxon>
        <taxon>Embryophyta</taxon>
        <taxon>Tracheophyta</taxon>
        <taxon>Spermatophyta</taxon>
        <taxon>Magnoliopsida</taxon>
        <taxon>Liliopsida</taxon>
        <taxon>Poales</taxon>
        <taxon>Poaceae</taxon>
        <taxon>PACMAD clade</taxon>
        <taxon>Panicoideae</taxon>
        <taxon>Panicodae</taxon>
        <taxon>Paniceae</taxon>
        <taxon>Panicinae</taxon>
        <taxon>Panicum</taxon>
        <taxon>Panicum sect. Hiantes</taxon>
    </lineage>
</organism>
<accession>A0A8T0TQE3</accession>
<dbReference type="Proteomes" id="UP000823388">
    <property type="component" value="Chromosome 4K"/>
</dbReference>
<feature type="compositionally biased region" description="Low complexity" evidence="1">
    <location>
        <begin position="150"/>
        <end position="163"/>
    </location>
</feature>
<name>A0A8T0TQE3_PANVG</name>
<dbReference type="AlphaFoldDB" id="A0A8T0TQE3"/>